<feature type="compositionally biased region" description="Basic and acidic residues" evidence="7">
    <location>
        <begin position="156"/>
        <end position="165"/>
    </location>
</feature>
<dbReference type="PANTHER" id="PTHR13505:SF7">
    <property type="entry name" value="TRANSMEMBRANE PROTEIN 208"/>
    <property type="match status" value="1"/>
</dbReference>
<feature type="transmembrane region" description="Helical" evidence="8">
    <location>
        <begin position="20"/>
        <end position="37"/>
    </location>
</feature>
<dbReference type="HOGENOM" id="CLU_094308_1_1_1"/>
<accession>G0W949</accession>
<dbReference type="eggNOG" id="KOG3269">
    <property type="taxonomic scope" value="Eukaryota"/>
</dbReference>
<feature type="region of interest" description="Disordered" evidence="7">
    <location>
        <begin position="144"/>
        <end position="184"/>
    </location>
</feature>
<evidence type="ECO:0000313" key="9">
    <source>
        <dbReference type="EMBL" id="CCD24310.1"/>
    </source>
</evidence>
<gene>
    <name evidence="9" type="primary">NDAI0C06510</name>
    <name evidence="9" type="ordered locus">NDAI_0C06510</name>
</gene>
<organism evidence="9 10">
    <name type="scientific">Naumovozyma dairenensis (strain ATCC 10597 / BCRC 20456 / CBS 421 / NBRC 0211 / NRRL Y-12639)</name>
    <name type="common">Saccharomyces dairenensis</name>
    <dbReference type="NCBI Taxonomy" id="1071378"/>
    <lineage>
        <taxon>Eukaryota</taxon>
        <taxon>Fungi</taxon>
        <taxon>Dikarya</taxon>
        <taxon>Ascomycota</taxon>
        <taxon>Saccharomycotina</taxon>
        <taxon>Saccharomycetes</taxon>
        <taxon>Saccharomycetales</taxon>
        <taxon>Saccharomycetaceae</taxon>
        <taxon>Naumovozyma</taxon>
    </lineage>
</organism>
<dbReference type="EMBL" id="HE580269">
    <property type="protein sequence ID" value="CCD24310.1"/>
    <property type="molecule type" value="Genomic_DNA"/>
</dbReference>
<dbReference type="PANTHER" id="PTHR13505">
    <property type="entry name" value="TRANSMEMBRANE PROTEIN 208"/>
    <property type="match status" value="1"/>
</dbReference>
<dbReference type="AlphaFoldDB" id="G0W949"/>
<evidence type="ECO:0000256" key="6">
    <source>
        <dbReference type="ARBA" id="ARBA00023136"/>
    </source>
</evidence>
<keyword evidence="4" id="KW-0256">Endoplasmic reticulum</keyword>
<evidence type="ECO:0000256" key="5">
    <source>
        <dbReference type="ARBA" id="ARBA00022989"/>
    </source>
</evidence>
<keyword evidence="6 8" id="KW-0472">Membrane</keyword>
<evidence type="ECO:0000256" key="1">
    <source>
        <dbReference type="ARBA" id="ARBA00004477"/>
    </source>
</evidence>
<dbReference type="GO" id="GO:0005789">
    <property type="term" value="C:endoplasmic reticulum membrane"/>
    <property type="evidence" value="ECO:0007669"/>
    <property type="project" value="UniProtKB-SubCell"/>
</dbReference>
<evidence type="ECO:0000256" key="3">
    <source>
        <dbReference type="ARBA" id="ARBA00022692"/>
    </source>
</evidence>
<evidence type="ECO:0000256" key="4">
    <source>
        <dbReference type="ARBA" id="ARBA00022824"/>
    </source>
</evidence>
<evidence type="ECO:0000313" key="10">
    <source>
        <dbReference type="Proteomes" id="UP000000689"/>
    </source>
</evidence>
<reference evidence="9 10" key="1">
    <citation type="journal article" date="2011" name="Proc. Natl. Acad. Sci. U.S.A.">
        <title>Evolutionary erosion of yeast sex chromosomes by mating-type switching accidents.</title>
        <authorList>
            <person name="Gordon J.L."/>
            <person name="Armisen D."/>
            <person name="Proux-Wera E."/>
            <person name="Oheigeartaigh S.S."/>
            <person name="Byrne K.P."/>
            <person name="Wolfe K.H."/>
        </authorList>
    </citation>
    <scope>NUCLEOTIDE SEQUENCE [LARGE SCALE GENOMIC DNA]</scope>
    <source>
        <strain evidence="10">ATCC 10597 / BCRC 20456 / CBS 421 / NBRC 0211 / NRRL Y-12639</strain>
    </source>
</reference>
<feature type="transmembrane region" description="Helical" evidence="8">
    <location>
        <begin position="120"/>
        <end position="136"/>
    </location>
</feature>
<evidence type="ECO:0008006" key="11">
    <source>
        <dbReference type="Google" id="ProtNLM"/>
    </source>
</evidence>
<dbReference type="Proteomes" id="UP000000689">
    <property type="component" value="Chromosome 3"/>
</dbReference>
<comment type="subcellular location">
    <subcellularLocation>
        <location evidence="1">Endoplasmic reticulum membrane</location>
        <topology evidence="1">Multi-pass membrane protein</topology>
    </subcellularLocation>
</comment>
<dbReference type="GO" id="GO:0005773">
    <property type="term" value="C:vacuole"/>
    <property type="evidence" value="ECO:0007669"/>
    <property type="project" value="GOC"/>
</dbReference>
<keyword evidence="3 8" id="KW-0812">Transmembrane</keyword>
<proteinExistence type="inferred from homology"/>
<keyword evidence="5 8" id="KW-1133">Transmembrane helix</keyword>
<sequence>MAGKASKKQVQTNLKVLSNLYKIMIPILLLSLLRTIFSKTNKTPIKFFVLHLPLMASVYIIEKSGRPKFGIDSHSNKKVIINEGIDLSSNDGNMIEYLFDLIYLSLFADFGRIIFDTNKFWYILIACPIYVGYKLYGLKQQFMGPSSSSSKKTTKDKKPQEEAKSKRQLKREKRGENQVKYRNR</sequence>
<evidence type="ECO:0000256" key="8">
    <source>
        <dbReference type="SAM" id="Phobius"/>
    </source>
</evidence>
<dbReference type="InterPro" id="IPR008506">
    <property type="entry name" value="SND2/TMEM208"/>
</dbReference>
<dbReference type="GO" id="GO:0006624">
    <property type="term" value="P:vacuolar protein processing"/>
    <property type="evidence" value="ECO:0007669"/>
    <property type="project" value="EnsemblFungi"/>
</dbReference>
<feature type="compositionally biased region" description="Basic and acidic residues" evidence="7">
    <location>
        <begin position="173"/>
        <end position="184"/>
    </location>
</feature>
<evidence type="ECO:0000256" key="7">
    <source>
        <dbReference type="SAM" id="MobiDB-lite"/>
    </source>
</evidence>
<dbReference type="Pfam" id="PF05620">
    <property type="entry name" value="TMEM208_SND2"/>
    <property type="match status" value="1"/>
</dbReference>
<dbReference type="GeneID" id="11494690"/>
<dbReference type="STRING" id="1071378.G0W949"/>
<dbReference type="OMA" id="GLKNQFF"/>
<name>G0W949_NAUDC</name>
<protein>
    <recommendedName>
        <fullName evidence="11">Late endosome and vacuole interface protein 10</fullName>
    </recommendedName>
</protein>
<dbReference type="KEGG" id="ndi:NDAI_0C06510"/>
<keyword evidence="10" id="KW-1185">Reference proteome</keyword>
<dbReference type="OrthoDB" id="10012212at2759"/>
<dbReference type="RefSeq" id="XP_003669553.1">
    <property type="nucleotide sequence ID" value="XM_003669505.1"/>
</dbReference>
<evidence type="ECO:0000256" key="2">
    <source>
        <dbReference type="ARBA" id="ARBA00009950"/>
    </source>
</evidence>
<comment type="similarity">
    <text evidence="2">Belongs to the TMEM208 family.</text>
</comment>